<evidence type="ECO:0008006" key="3">
    <source>
        <dbReference type="Google" id="ProtNLM"/>
    </source>
</evidence>
<dbReference type="STRING" id="284581.AMD01_17725"/>
<organism evidence="1 2">
    <name type="scientific">Priestia koreensis</name>
    <dbReference type="NCBI Taxonomy" id="284581"/>
    <lineage>
        <taxon>Bacteria</taxon>
        <taxon>Bacillati</taxon>
        <taxon>Bacillota</taxon>
        <taxon>Bacilli</taxon>
        <taxon>Bacillales</taxon>
        <taxon>Bacillaceae</taxon>
        <taxon>Priestia</taxon>
    </lineage>
</organism>
<evidence type="ECO:0000313" key="2">
    <source>
        <dbReference type="Proteomes" id="UP000037558"/>
    </source>
</evidence>
<reference evidence="2" key="1">
    <citation type="submission" date="2015-08" db="EMBL/GenBank/DDBJ databases">
        <title>Fjat-14210 dsm16467.</title>
        <authorList>
            <person name="Liu B."/>
            <person name="Wang J."/>
            <person name="Zhu Y."/>
            <person name="Liu G."/>
            <person name="Chen Q."/>
            <person name="Chen Z."/>
            <person name="Lan J."/>
            <person name="Che J."/>
            <person name="Ge C."/>
            <person name="Shi H."/>
            <person name="Pan Z."/>
            <person name="Liu X."/>
        </authorList>
    </citation>
    <scope>NUCLEOTIDE SEQUENCE [LARGE SCALE GENOMIC DNA]</scope>
    <source>
        <strain evidence="2">DSM 16467</strain>
    </source>
</reference>
<dbReference type="PATRIC" id="fig|284581.3.peg.3057"/>
<evidence type="ECO:0000313" key="1">
    <source>
        <dbReference type="EMBL" id="KOO42971.1"/>
    </source>
</evidence>
<sequence length="117" mass="13287">MFFCWCKALFHRFEKLLFSNRFGDFIEERTQKAVEDVVYSESFKTYLLDVIKASQSSPFKEIAEQYLGDRVEVVTTGGGIQGVVKEVGDDYLLLEESATSVLIVPFTSVLTIQEANE</sequence>
<gene>
    <name evidence="1" type="ORF">AMD01_17725</name>
</gene>
<accession>A0A0M0KVY9</accession>
<dbReference type="OrthoDB" id="2895034at2"/>
<comment type="caution">
    <text evidence="1">The sequence shown here is derived from an EMBL/GenBank/DDBJ whole genome shotgun (WGS) entry which is preliminary data.</text>
</comment>
<dbReference type="Proteomes" id="UP000037558">
    <property type="component" value="Unassembled WGS sequence"/>
</dbReference>
<dbReference type="EMBL" id="LILC01000023">
    <property type="protein sequence ID" value="KOO42971.1"/>
    <property type="molecule type" value="Genomic_DNA"/>
</dbReference>
<keyword evidence="2" id="KW-1185">Reference proteome</keyword>
<proteinExistence type="predicted"/>
<dbReference type="RefSeq" id="WP_053402777.1">
    <property type="nucleotide sequence ID" value="NZ_JAUKEN010000001.1"/>
</dbReference>
<name>A0A0M0KVY9_9BACI</name>
<protein>
    <recommendedName>
        <fullName evidence="3">DUF2642 domain-containing protein</fullName>
    </recommendedName>
</protein>
<dbReference type="AlphaFoldDB" id="A0A0M0KVY9"/>